<evidence type="ECO:0000256" key="2">
    <source>
        <dbReference type="SAM" id="Phobius"/>
    </source>
</evidence>
<feature type="region of interest" description="Disordered" evidence="1">
    <location>
        <begin position="1"/>
        <end position="79"/>
    </location>
</feature>
<feature type="compositionally biased region" description="Low complexity" evidence="1">
    <location>
        <begin position="57"/>
        <end position="79"/>
    </location>
</feature>
<dbReference type="EMBL" id="JABVED010000006">
    <property type="protein sequence ID" value="MBC6447920.1"/>
    <property type="molecule type" value="Genomic_DNA"/>
</dbReference>
<evidence type="ECO:0000256" key="1">
    <source>
        <dbReference type="SAM" id="MobiDB-lite"/>
    </source>
</evidence>
<accession>A0ABR7L5I2</accession>
<feature type="transmembrane region" description="Helical" evidence="2">
    <location>
        <begin position="87"/>
        <end position="109"/>
    </location>
</feature>
<feature type="compositionally biased region" description="Low complexity" evidence="1">
    <location>
        <begin position="16"/>
        <end position="36"/>
    </location>
</feature>
<evidence type="ECO:0000313" key="3">
    <source>
        <dbReference type="EMBL" id="MBC6447920.1"/>
    </source>
</evidence>
<feature type="transmembrane region" description="Helical" evidence="2">
    <location>
        <begin position="136"/>
        <end position="158"/>
    </location>
</feature>
<feature type="transmembrane region" description="Helical" evidence="2">
    <location>
        <begin position="256"/>
        <end position="276"/>
    </location>
</feature>
<proteinExistence type="predicted"/>
<dbReference type="Proteomes" id="UP000734823">
    <property type="component" value="Unassembled WGS sequence"/>
</dbReference>
<dbReference type="RefSeq" id="WP_187220435.1">
    <property type="nucleotide sequence ID" value="NZ_JABVED010000006.1"/>
</dbReference>
<name>A0ABR7L5I2_9PSEU</name>
<comment type="caution">
    <text evidence="3">The sequence shown here is derived from an EMBL/GenBank/DDBJ whole genome shotgun (WGS) entry which is preliminary data.</text>
</comment>
<evidence type="ECO:0000313" key="4">
    <source>
        <dbReference type="Proteomes" id="UP000734823"/>
    </source>
</evidence>
<keyword evidence="4" id="KW-1185">Reference proteome</keyword>
<feature type="transmembrane region" description="Helical" evidence="2">
    <location>
        <begin position="225"/>
        <end position="244"/>
    </location>
</feature>
<reference evidence="3 4" key="1">
    <citation type="submission" date="2020-06" db="EMBL/GenBank/DDBJ databases">
        <title>Actinokineospora xiongansis sp. nov., isolated from soil of Baiyangdian.</title>
        <authorList>
            <person name="Zhang X."/>
        </authorList>
    </citation>
    <scope>NUCLEOTIDE SEQUENCE [LARGE SCALE GENOMIC DNA]</scope>
    <source>
        <strain evidence="3 4">HBU206404</strain>
    </source>
</reference>
<keyword evidence="2" id="KW-0472">Membrane</keyword>
<gene>
    <name evidence="3" type="ORF">GPZ80_12130</name>
</gene>
<feature type="transmembrane region" description="Helical" evidence="2">
    <location>
        <begin position="196"/>
        <end position="218"/>
    </location>
</feature>
<keyword evidence="2" id="KW-1133">Transmembrane helix</keyword>
<feature type="transmembrane region" description="Helical" evidence="2">
    <location>
        <begin position="165"/>
        <end position="184"/>
    </location>
</feature>
<sequence>MTQPPHRPQGAPQPNWQPGQHPQYGQYQPQQDPYWQEEPRPRQGDYRSQAPQRPDYQAAPQRVQAPRPPAARAEPPSSSSGFRIPGVGLILTLLGTAVQLLCLTVLPWISQGNDPRSLFELWEALSNGGANSFGDWYVLLFTYPLMILGVLLSFAAVLESVAMKVVWAGLMLLGMGYLLLRYGLGPLTGSFGEQKFGTMEIVVALVAVAGVVLVVFVLKTAVSMFRRVAGLVLIGLSGVHVFAVMDLQKASDLSDLSVGAFGPTLGYLLVGVAALIGPRRLVSGI</sequence>
<protein>
    <submittedName>
        <fullName evidence="3">Uncharacterized protein</fullName>
    </submittedName>
</protein>
<keyword evidence="2" id="KW-0812">Transmembrane</keyword>
<organism evidence="3 4">
    <name type="scientific">Actinokineospora xionganensis</name>
    <dbReference type="NCBI Taxonomy" id="2684470"/>
    <lineage>
        <taxon>Bacteria</taxon>
        <taxon>Bacillati</taxon>
        <taxon>Actinomycetota</taxon>
        <taxon>Actinomycetes</taxon>
        <taxon>Pseudonocardiales</taxon>
        <taxon>Pseudonocardiaceae</taxon>
        <taxon>Actinokineospora</taxon>
    </lineage>
</organism>